<dbReference type="STRING" id="1801743.A2824_02430"/>
<dbReference type="AlphaFoldDB" id="A0A1F6VL70"/>
<evidence type="ECO:0000256" key="3">
    <source>
        <dbReference type="ARBA" id="ARBA00022692"/>
    </source>
</evidence>
<dbReference type="GO" id="GO:0005886">
    <property type="term" value="C:plasma membrane"/>
    <property type="evidence" value="ECO:0007669"/>
    <property type="project" value="TreeGrafter"/>
</dbReference>
<evidence type="ECO:0000313" key="8">
    <source>
        <dbReference type="EMBL" id="OGI70403.1"/>
    </source>
</evidence>
<keyword evidence="3 6" id="KW-0812">Transmembrane</keyword>
<name>A0A1F6VL70_9BACT</name>
<feature type="domain" description="GtrA/DPMS transmembrane" evidence="7">
    <location>
        <begin position="21"/>
        <end position="134"/>
    </location>
</feature>
<dbReference type="InterPro" id="IPR051401">
    <property type="entry name" value="GtrA_CellWall_Glycosyl"/>
</dbReference>
<protein>
    <recommendedName>
        <fullName evidence="7">GtrA/DPMS transmembrane domain-containing protein</fullName>
    </recommendedName>
</protein>
<feature type="transmembrane region" description="Helical" evidence="6">
    <location>
        <begin position="46"/>
        <end position="69"/>
    </location>
</feature>
<dbReference type="PANTHER" id="PTHR38459:SF1">
    <property type="entry name" value="PROPHAGE BACTOPRENOL-LINKED GLUCOSE TRANSLOCASE HOMOLOG"/>
    <property type="match status" value="1"/>
</dbReference>
<feature type="transmembrane region" description="Helical" evidence="6">
    <location>
        <begin position="108"/>
        <end position="128"/>
    </location>
</feature>
<evidence type="ECO:0000259" key="7">
    <source>
        <dbReference type="Pfam" id="PF04138"/>
    </source>
</evidence>
<reference evidence="8 9" key="1">
    <citation type="journal article" date="2016" name="Nat. Commun.">
        <title>Thousands of microbial genomes shed light on interconnected biogeochemical processes in an aquifer system.</title>
        <authorList>
            <person name="Anantharaman K."/>
            <person name="Brown C.T."/>
            <person name="Hug L.A."/>
            <person name="Sharon I."/>
            <person name="Castelle C.J."/>
            <person name="Probst A.J."/>
            <person name="Thomas B.C."/>
            <person name="Singh A."/>
            <person name="Wilkins M.J."/>
            <person name="Karaoz U."/>
            <person name="Brodie E.L."/>
            <person name="Williams K.H."/>
            <person name="Hubbard S.S."/>
            <person name="Banfield J.F."/>
        </authorList>
    </citation>
    <scope>NUCLEOTIDE SEQUENCE [LARGE SCALE GENOMIC DNA]</scope>
</reference>
<dbReference type="InterPro" id="IPR007267">
    <property type="entry name" value="GtrA_DPMS_TM"/>
</dbReference>
<organism evidence="8 9">
    <name type="scientific">Candidatus Nomurabacteria bacterium RIFCSPHIGHO2_01_FULL_42_16</name>
    <dbReference type="NCBI Taxonomy" id="1801743"/>
    <lineage>
        <taxon>Bacteria</taxon>
        <taxon>Candidatus Nomuraibacteriota</taxon>
    </lineage>
</organism>
<evidence type="ECO:0000256" key="1">
    <source>
        <dbReference type="ARBA" id="ARBA00004141"/>
    </source>
</evidence>
<dbReference type="Proteomes" id="UP000178059">
    <property type="component" value="Unassembled WGS sequence"/>
</dbReference>
<dbReference type="Pfam" id="PF04138">
    <property type="entry name" value="GtrA_DPMS_TM"/>
    <property type="match status" value="1"/>
</dbReference>
<keyword evidence="4 6" id="KW-1133">Transmembrane helix</keyword>
<evidence type="ECO:0000313" key="9">
    <source>
        <dbReference type="Proteomes" id="UP000178059"/>
    </source>
</evidence>
<proteinExistence type="inferred from homology"/>
<dbReference type="PANTHER" id="PTHR38459">
    <property type="entry name" value="PROPHAGE BACTOPRENOL-LINKED GLUCOSE TRANSLOCASE HOMOLOG"/>
    <property type="match status" value="1"/>
</dbReference>
<comment type="caution">
    <text evidence="8">The sequence shown here is derived from an EMBL/GenBank/DDBJ whole genome shotgun (WGS) entry which is preliminary data.</text>
</comment>
<comment type="similarity">
    <text evidence="2">Belongs to the GtrA family.</text>
</comment>
<dbReference type="GO" id="GO:0000271">
    <property type="term" value="P:polysaccharide biosynthetic process"/>
    <property type="evidence" value="ECO:0007669"/>
    <property type="project" value="InterPro"/>
</dbReference>
<evidence type="ECO:0000256" key="4">
    <source>
        <dbReference type="ARBA" id="ARBA00022989"/>
    </source>
</evidence>
<feature type="transmembrane region" description="Helical" evidence="6">
    <location>
        <begin position="21"/>
        <end position="40"/>
    </location>
</feature>
<evidence type="ECO:0000256" key="5">
    <source>
        <dbReference type="ARBA" id="ARBA00023136"/>
    </source>
</evidence>
<dbReference type="EMBL" id="MFTT01000008">
    <property type="protein sequence ID" value="OGI70403.1"/>
    <property type="molecule type" value="Genomic_DNA"/>
</dbReference>
<keyword evidence="5 6" id="KW-0472">Membrane</keyword>
<comment type="subcellular location">
    <subcellularLocation>
        <location evidence="1">Membrane</location>
        <topology evidence="1">Multi-pass membrane protein</topology>
    </subcellularLocation>
</comment>
<evidence type="ECO:0000256" key="2">
    <source>
        <dbReference type="ARBA" id="ARBA00009399"/>
    </source>
</evidence>
<sequence>MTKIKQLIKKQFENNRQFLTYAAIGAVGAGLDFIIFIVLNQKLGVYHLYANIISTMAGITTSFFLNIFYNFRVRDFLWQRFLSFYAVGLLGLLLTSGLLYLFTDLLGFHPVIVKLGTLIVVLIVQFTLNKYISFRYIPKS</sequence>
<feature type="transmembrane region" description="Helical" evidence="6">
    <location>
        <begin position="81"/>
        <end position="102"/>
    </location>
</feature>
<gene>
    <name evidence="8" type="ORF">A2824_02430</name>
</gene>
<accession>A0A1F6VL70</accession>
<evidence type="ECO:0000256" key="6">
    <source>
        <dbReference type="SAM" id="Phobius"/>
    </source>
</evidence>